<feature type="region of interest" description="Disordered" evidence="1">
    <location>
        <begin position="275"/>
        <end position="451"/>
    </location>
</feature>
<feature type="compositionally biased region" description="Basic residues" evidence="1">
    <location>
        <begin position="357"/>
        <end position="367"/>
    </location>
</feature>
<name>A0AA39WZ91_9PEZI</name>
<protein>
    <submittedName>
        <fullName evidence="2">Uncharacterized protein</fullName>
    </submittedName>
</protein>
<feature type="compositionally biased region" description="Basic and acidic residues" evidence="1">
    <location>
        <begin position="411"/>
        <end position="424"/>
    </location>
</feature>
<dbReference type="EMBL" id="JAULSU010000003">
    <property type="protein sequence ID" value="KAK0624331.1"/>
    <property type="molecule type" value="Genomic_DNA"/>
</dbReference>
<reference evidence="2" key="1">
    <citation type="submission" date="2023-06" db="EMBL/GenBank/DDBJ databases">
        <title>Genome-scale phylogeny and comparative genomics of the fungal order Sordariales.</title>
        <authorList>
            <consortium name="Lawrence Berkeley National Laboratory"/>
            <person name="Hensen N."/>
            <person name="Bonometti L."/>
            <person name="Westerberg I."/>
            <person name="Brannstrom I.O."/>
            <person name="Guillou S."/>
            <person name="Cros-Aarteil S."/>
            <person name="Calhoun S."/>
            <person name="Haridas S."/>
            <person name="Kuo A."/>
            <person name="Mondo S."/>
            <person name="Pangilinan J."/>
            <person name="Riley R."/>
            <person name="Labutti K."/>
            <person name="Andreopoulos B."/>
            <person name="Lipzen A."/>
            <person name="Chen C."/>
            <person name="Yanf M."/>
            <person name="Daum C."/>
            <person name="Ng V."/>
            <person name="Clum A."/>
            <person name="Steindorff A."/>
            <person name="Ohm R."/>
            <person name="Martin F."/>
            <person name="Silar P."/>
            <person name="Natvig D."/>
            <person name="Lalanne C."/>
            <person name="Gautier V."/>
            <person name="Ament-Velasquez S.L."/>
            <person name="Kruys A."/>
            <person name="Hutchinson M.I."/>
            <person name="Powell A.J."/>
            <person name="Barry K."/>
            <person name="Miller A.N."/>
            <person name="Grigoriev I.V."/>
            <person name="Debuchy R."/>
            <person name="Gladieux P."/>
            <person name="Thoren M.H."/>
            <person name="Johannesson H."/>
        </authorList>
    </citation>
    <scope>NUCLEOTIDE SEQUENCE</scope>
    <source>
        <strain evidence="2">CBS 606.72</strain>
    </source>
</reference>
<keyword evidence="3" id="KW-1185">Reference proteome</keyword>
<feature type="compositionally biased region" description="Acidic residues" evidence="1">
    <location>
        <begin position="302"/>
        <end position="320"/>
    </location>
</feature>
<feature type="compositionally biased region" description="Polar residues" evidence="1">
    <location>
        <begin position="391"/>
        <end position="405"/>
    </location>
</feature>
<proteinExistence type="predicted"/>
<evidence type="ECO:0000313" key="2">
    <source>
        <dbReference type="EMBL" id="KAK0624331.1"/>
    </source>
</evidence>
<feature type="compositionally biased region" description="Basic and acidic residues" evidence="1">
    <location>
        <begin position="434"/>
        <end position="445"/>
    </location>
</feature>
<organism evidence="2 3">
    <name type="scientific">Immersiella caudata</name>
    <dbReference type="NCBI Taxonomy" id="314043"/>
    <lineage>
        <taxon>Eukaryota</taxon>
        <taxon>Fungi</taxon>
        <taxon>Dikarya</taxon>
        <taxon>Ascomycota</taxon>
        <taxon>Pezizomycotina</taxon>
        <taxon>Sordariomycetes</taxon>
        <taxon>Sordariomycetidae</taxon>
        <taxon>Sordariales</taxon>
        <taxon>Lasiosphaeriaceae</taxon>
        <taxon>Immersiella</taxon>
    </lineage>
</organism>
<gene>
    <name evidence="2" type="ORF">B0T14DRAFT_554221</name>
</gene>
<feature type="compositionally biased region" description="Basic residues" evidence="1">
    <location>
        <begin position="333"/>
        <end position="345"/>
    </location>
</feature>
<accession>A0AA39WZ91</accession>
<dbReference type="AlphaFoldDB" id="A0AA39WZ91"/>
<evidence type="ECO:0000256" key="1">
    <source>
        <dbReference type="SAM" id="MobiDB-lite"/>
    </source>
</evidence>
<comment type="caution">
    <text evidence="2">The sequence shown here is derived from an EMBL/GenBank/DDBJ whole genome shotgun (WGS) entry which is preliminary data.</text>
</comment>
<evidence type="ECO:0000313" key="3">
    <source>
        <dbReference type="Proteomes" id="UP001175000"/>
    </source>
</evidence>
<sequence>MESAGPSGHRLHMLDAQAQGYGASVSSSPGTNGGYFPALTAAEEEAMAFATADLPYEGKGKDVAYFPKQLNTAERITRIQVDPQHPFKPLEPAGGLPPFRPEAITRALKIEGSWLEVVGLLYPQATFCVTLWPPSENTTVRMSGLALAKTGVLLPPDARDDLYTVDLRVRDWPSGGVARIPDIPEARQLIKDLKGGFDILVDGEVWLFGAYNHFHDRDSEPDPVIKVMRGYEGVDGSQSDDVIKHWLDSHSGFLEDDEKGRHVAERMEYNHDLLSNPNATLKRKRREVVTSFPSSQLPNKDQDDEDRLADDDQDVDDGAMDVDLPPLPPLRTPQRRSAKKVRIKKVGKEVGDAPSSGRRRRGPKKKKNNDSDDDSDGDYKNYYALSRGESRSSAVGKSGGSTRTPRSARLKAQEALRVDARADVDMEEDDNEEDILKWEDVKAEPEGPGGF</sequence>
<dbReference type="Proteomes" id="UP001175000">
    <property type="component" value="Unassembled WGS sequence"/>
</dbReference>